<dbReference type="SUPFAM" id="SSF55469">
    <property type="entry name" value="FMN-dependent nitroreductase-like"/>
    <property type="match status" value="1"/>
</dbReference>
<evidence type="ECO:0000259" key="6">
    <source>
        <dbReference type="PROSITE" id="PS51379"/>
    </source>
</evidence>
<dbReference type="GO" id="GO:0051536">
    <property type="term" value="F:iron-sulfur cluster binding"/>
    <property type="evidence" value="ECO:0007669"/>
    <property type="project" value="UniProtKB-KW"/>
</dbReference>
<reference evidence="7" key="2">
    <citation type="submission" date="2021-04" db="EMBL/GenBank/DDBJ databases">
        <authorList>
            <person name="Gilroy R."/>
        </authorList>
    </citation>
    <scope>NUCLEOTIDE SEQUENCE</scope>
    <source>
        <strain evidence="7">CHK192-9172</strain>
    </source>
</reference>
<reference evidence="7" key="1">
    <citation type="journal article" date="2021" name="PeerJ">
        <title>Extensive microbial diversity within the chicken gut microbiome revealed by metagenomics and culture.</title>
        <authorList>
            <person name="Gilroy R."/>
            <person name="Ravi A."/>
            <person name="Getino M."/>
            <person name="Pursley I."/>
            <person name="Horton D.L."/>
            <person name="Alikhan N.F."/>
            <person name="Baker D."/>
            <person name="Gharbi K."/>
            <person name="Hall N."/>
            <person name="Watson M."/>
            <person name="Adriaenssens E.M."/>
            <person name="Foster-Nyarko E."/>
            <person name="Jarju S."/>
            <person name="Secka A."/>
            <person name="Antonio M."/>
            <person name="Oren A."/>
            <person name="Chaudhuri R.R."/>
            <person name="La Ragione R."/>
            <person name="Hildebrand F."/>
            <person name="Pallen M.J."/>
        </authorList>
    </citation>
    <scope>NUCLEOTIDE SEQUENCE</scope>
    <source>
        <strain evidence="7">CHK192-9172</strain>
    </source>
</reference>
<dbReference type="Pfam" id="PF12838">
    <property type="entry name" value="Fer4_7"/>
    <property type="match status" value="1"/>
</dbReference>
<dbReference type="GO" id="GO:0016491">
    <property type="term" value="F:oxidoreductase activity"/>
    <property type="evidence" value="ECO:0007669"/>
    <property type="project" value="UniProtKB-KW"/>
</dbReference>
<dbReference type="PANTHER" id="PTHR43673">
    <property type="entry name" value="NAD(P)H NITROREDUCTASE YDGI-RELATED"/>
    <property type="match status" value="1"/>
</dbReference>
<accession>A0A9D2D1F7</accession>
<protein>
    <submittedName>
        <fullName evidence="7">Nitroreductase family protein</fullName>
    </submittedName>
</protein>
<evidence type="ECO:0000256" key="2">
    <source>
        <dbReference type="ARBA" id="ARBA00022723"/>
    </source>
</evidence>
<organism evidence="7 8">
    <name type="scientific">Candidatus Eubacterium avistercoris</name>
    <dbReference type="NCBI Taxonomy" id="2838567"/>
    <lineage>
        <taxon>Bacteria</taxon>
        <taxon>Bacillati</taxon>
        <taxon>Bacillota</taxon>
        <taxon>Clostridia</taxon>
        <taxon>Eubacteriales</taxon>
        <taxon>Eubacteriaceae</taxon>
        <taxon>Eubacterium</taxon>
    </lineage>
</organism>
<dbReference type="GO" id="GO:0046872">
    <property type="term" value="F:metal ion binding"/>
    <property type="evidence" value="ECO:0007669"/>
    <property type="project" value="UniProtKB-KW"/>
</dbReference>
<comment type="caution">
    <text evidence="7">The sequence shown here is derived from an EMBL/GenBank/DDBJ whole genome shotgun (WGS) entry which is preliminary data.</text>
</comment>
<dbReference type="InterPro" id="IPR000415">
    <property type="entry name" value="Nitroreductase-like"/>
</dbReference>
<dbReference type="InterPro" id="IPR017900">
    <property type="entry name" value="4Fe4S_Fe_S_CS"/>
</dbReference>
<dbReference type="Proteomes" id="UP000824024">
    <property type="component" value="Unassembled WGS sequence"/>
</dbReference>
<evidence type="ECO:0000256" key="1">
    <source>
        <dbReference type="ARBA" id="ARBA00007118"/>
    </source>
</evidence>
<dbReference type="SUPFAM" id="SSF54862">
    <property type="entry name" value="4Fe-4S ferredoxins"/>
    <property type="match status" value="1"/>
</dbReference>
<comment type="similarity">
    <text evidence="1">Belongs to the nitroreductase family.</text>
</comment>
<keyword evidence="4" id="KW-0408">Iron</keyword>
<keyword evidence="2" id="KW-0479">Metal-binding</keyword>
<evidence type="ECO:0000313" key="8">
    <source>
        <dbReference type="Proteomes" id="UP000824024"/>
    </source>
</evidence>
<dbReference type="PROSITE" id="PS00198">
    <property type="entry name" value="4FE4S_FER_1"/>
    <property type="match status" value="2"/>
</dbReference>
<feature type="domain" description="4Fe-4S ferredoxin-type" evidence="6">
    <location>
        <begin position="13"/>
        <end position="42"/>
    </location>
</feature>
<evidence type="ECO:0000313" key="7">
    <source>
        <dbReference type="EMBL" id="HIZ06734.1"/>
    </source>
</evidence>
<feature type="domain" description="4Fe-4S ferredoxin-type" evidence="6">
    <location>
        <begin position="49"/>
        <end position="78"/>
    </location>
</feature>
<dbReference type="Pfam" id="PF00881">
    <property type="entry name" value="Nitroreductase"/>
    <property type="match status" value="1"/>
</dbReference>
<evidence type="ECO:0000256" key="5">
    <source>
        <dbReference type="ARBA" id="ARBA00023014"/>
    </source>
</evidence>
<evidence type="ECO:0000256" key="4">
    <source>
        <dbReference type="ARBA" id="ARBA00023004"/>
    </source>
</evidence>
<proteinExistence type="inferred from homology"/>
<dbReference type="AlphaFoldDB" id="A0A9D2D1F7"/>
<name>A0A9D2D1F7_9FIRM</name>
<dbReference type="InterPro" id="IPR017896">
    <property type="entry name" value="4Fe4S_Fe-S-bd"/>
</dbReference>
<keyword evidence="5" id="KW-0411">Iron-sulfur</keyword>
<dbReference type="InterPro" id="IPR029479">
    <property type="entry name" value="Nitroreductase"/>
</dbReference>
<dbReference type="PROSITE" id="PS51379">
    <property type="entry name" value="4FE4S_FER_2"/>
    <property type="match status" value="2"/>
</dbReference>
<evidence type="ECO:0000256" key="3">
    <source>
        <dbReference type="ARBA" id="ARBA00023002"/>
    </source>
</evidence>
<dbReference type="EMBL" id="DXCH01000059">
    <property type="protein sequence ID" value="HIZ06734.1"/>
    <property type="molecule type" value="Genomic_DNA"/>
</dbReference>
<sequence>MQERMVEIMENMINFTVDKSKCIGCGLCVNACPAMLIYLDENKKSAIHEVKSMDWYGCWGCQHCLAVCPQGAISVLGRKPQDSLPIVKEDVSDVIDALIAGRRSCRHFQDKNVDRAVIDQMLKVLENSPTGGNKQKIEYTLIDDKEEMKKFQKMIREKADEQAAQGIYPRTFDAESYGIMVDREEQAMNGDMLFCSAPHLFIAHMPKKFGSCAEDVSICTAYFELMCAARQLGAVILRFPLNILDNMPEIKALLKIPEDHYVGAAIGFGYPQFQYARGVQKEGKAAVHRLTF</sequence>
<dbReference type="PANTHER" id="PTHR43673:SF10">
    <property type="entry name" value="NADH DEHYDROGENASE_NAD(P)H NITROREDUCTASE XCC3605-RELATED"/>
    <property type="match status" value="1"/>
</dbReference>
<gene>
    <name evidence="7" type="ORF">IAA08_02220</name>
</gene>
<dbReference type="Gene3D" id="3.40.109.10">
    <property type="entry name" value="NADH Oxidase"/>
    <property type="match status" value="1"/>
</dbReference>
<keyword evidence="3" id="KW-0560">Oxidoreductase</keyword>
<dbReference type="Gene3D" id="3.30.70.20">
    <property type="match status" value="1"/>
</dbReference>